<dbReference type="EMBL" id="GG666633">
    <property type="protein sequence ID" value="EEN47192.1"/>
    <property type="molecule type" value="Genomic_DNA"/>
</dbReference>
<organism>
    <name type="scientific">Branchiostoma floridae</name>
    <name type="common">Florida lancelet</name>
    <name type="synonym">Amphioxus</name>
    <dbReference type="NCBI Taxonomy" id="7739"/>
    <lineage>
        <taxon>Eukaryota</taxon>
        <taxon>Metazoa</taxon>
        <taxon>Chordata</taxon>
        <taxon>Cephalochordata</taxon>
        <taxon>Leptocardii</taxon>
        <taxon>Amphioxiformes</taxon>
        <taxon>Branchiostomatidae</taxon>
        <taxon>Branchiostoma</taxon>
    </lineage>
</organism>
<feature type="region of interest" description="Disordered" evidence="1">
    <location>
        <begin position="55"/>
        <end position="88"/>
    </location>
</feature>
<keyword evidence="2" id="KW-0732">Signal</keyword>
<evidence type="ECO:0000256" key="2">
    <source>
        <dbReference type="SAM" id="SignalP"/>
    </source>
</evidence>
<evidence type="ECO:0000256" key="1">
    <source>
        <dbReference type="SAM" id="MobiDB-lite"/>
    </source>
</evidence>
<reference evidence="3" key="1">
    <citation type="journal article" date="2008" name="Nature">
        <title>The amphioxus genome and the evolution of the chordate karyotype.</title>
        <authorList>
            <consortium name="US DOE Joint Genome Institute (JGI-PGF)"/>
            <person name="Putnam N.H."/>
            <person name="Butts T."/>
            <person name="Ferrier D.E.K."/>
            <person name="Furlong R.F."/>
            <person name="Hellsten U."/>
            <person name="Kawashima T."/>
            <person name="Robinson-Rechavi M."/>
            <person name="Shoguchi E."/>
            <person name="Terry A."/>
            <person name="Yu J.-K."/>
            <person name="Benito-Gutierrez E.L."/>
            <person name="Dubchak I."/>
            <person name="Garcia-Fernandez J."/>
            <person name="Gibson-Brown J.J."/>
            <person name="Grigoriev I.V."/>
            <person name="Horton A.C."/>
            <person name="de Jong P.J."/>
            <person name="Jurka J."/>
            <person name="Kapitonov V.V."/>
            <person name="Kohara Y."/>
            <person name="Kuroki Y."/>
            <person name="Lindquist E."/>
            <person name="Lucas S."/>
            <person name="Osoegawa K."/>
            <person name="Pennacchio L.A."/>
            <person name="Salamov A.A."/>
            <person name="Satou Y."/>
            <person name="Sauka-Spengler T."/>
            <person name="Schmutz J."/>
            <person name="Shin-I T."/>
            <person name="Toyoda A."/>
            <person name="Bronner-Fraser M."/>
            <person name="Fujiyama A."/>
            <person name="Holland L.Z."/>
            <person name="Holland P.W.H."/>
            <person name="Satoh N."/>
            <person name="Rokhsar D.S."/>
        </authorList>
    </citation>
    <scope>NUCLEOTIDE SEQUENCE [LARGE SCALE GENOMIC DNA]</scope>
    <source>
        <strain evidence="3">S238N-H82</strain>
        <tissue evidence="3">Testes</tissue>
    </source>
</reference>
<dbReference type="InParanoid" id="C3ZJQ7"/>
<dbReference type="AlphaFoldDB" id="C3ZJQ7"/>
<gene>
    <name evidence="3" type="ORF">BRAFLDRAFT_105383</name>
</gene>
<accession>C3ZJQ7</accession>
<name>C3ZJQ7_BRAFL</name>
<feature type="signal peptide" evidence="2">
    <location>
        <begin position="1"/>
        <end position="33"/>
    </location>
</feature>
<feature type="region of interest" description="Disordered" evidence="1">
    <location>
        <begin position="153"/>
        <end position="192"/>
    </location>
</feature>
<feature type="compositionally biased region" description="Polar residues" evidence="1">
    <location>
        <begin position="67"/>
        <end position="80"/>
    </location>
</feature>
<sequence>MVRLTMENTSWTTPRNLFLFLVLSSSFINNACCRPTLDVDFFLPRNDNERQVRATRQAVTEPAPVNFNPNERQSTASADLSQADKVTPRTGAPYITAFQEGNKGTFDFSEELVSTLSGSTPQTNADATKYSMTEPPATIPNFSFSSNESQRKVAASAGLSQTAEVISHKRSTPATTVTTPSEGAADETSTEP</sequence>
<protein>
    <submittedName>
        <fullName evidence="3">Uncharacterized protein</fullName>
    </submittedName>
</protein>
<proteinExistence type="predicted"/>
<feature type="compositionally biased region" description="Polar residues" evidence="1">
    <location>
        <begin position="172"/>
        <end position="181"/>
    </location>
</feature>
<feature type="chain" id="PRO_5002936489" evidence="2">
    <location>
        <begin position="34"/>
        <end position="192"/>
    </location>
</feature>
<evidence type="ECO:0000313" key="3">
    <source>
        <dbReference type="EMBL" id="EEN47192.1"/>
    </source>
</evidence>